<evidence type="ECO:0000256" key="1">
    <source>
        <dbReference type="SAM" id="MobiDB-lite"/>
    </source>
</evidence>
<evidence type="ECO:0000313" key="3">
    <source>
        <dbReference type="Proteomes" id="UP001365128"/>
    </source>
</evidence>
<feature type="region of interest" description="Disordered" evidence="1">
    <location>
        <begin position="148"/>
        <end position="239"/>
    </location>
</feature>
<reference evidence="2 3" key="1">
    <citation type="submission" date="2024-04" db="EMBL/GenBank/DDBJ databases">
        <title>Phyllosticta paracitricarpa is synonymous to the EU quarantine fungus P. citricarpa based on phylogenomic analyses.</title>
        <authorList>
            <consortium name="Lawrence Berkeley National Laboratory"/>
            <person name="Van Ingen-Buijs V.A."/>
            <person name="Van Westerhoven A.C."/>
            <person name="Haridas S."/>
            <person name="Skiadas P."/>
            <person name="Martin F."/>
            <person name="Groenewald J.Z."/>
            <person name="Crous P.W."/>
            <person name="Seidl M.F."/>
        </authorList>
    </citation>
    <scope>NUCLEOTIDE SEQUENCE [LARGE SCALE GENOMIC DNA]</scope>
    <source>
        <strain evidence="2 3">CBS 122670</strain>
    </source>
</reference>
<dbReference type="EMBL" id="JBBPDW010000038">
    <property type="protein sequence ID" value="KAK7535712.1"/>
    <property type="molecule type" value="Genomic_DNA"/>
</dbReference>
<feature type="compositionally biased region" description="Polar residues" evidence="1">
    <location>
        <begin position="103"/>
        <end position="125"/>
    </location>
</feature>
<protein>
    <submittedName>
        <fullName evidence="2">Uncharacterized protein</fullName>
    </submittedName>
</protein>
<dbReference type="Proteomes" id="UP001365128">
    <property type="component" value="Unassembled WGS sequence"/>
</dbReference>
<keyword evidence="3" id="KW-1185">Reference proteome</keyword>
<feature type="region of interest" description="Disordered" evidence="1">
    <location>
        <begin position="86"/>
        <end position="132"/>
    </location>
</feature>
<proteinExistence type="predicted"/>
<accession>A0ABR1LPM2</accession>
<feature type="compositionally biased region" description="Basic and acidic residues" evidence="1">
    <location>
        <begin position="151"/>
        <end position="168"/>
    </location>
</feature>
<evidence type="ECO:0000313" key="2">
    <source>
        <dbReference type="EMBL" id="KAK7535712.1"/>
    </source>
</evidence>
<name>A0ABR1LPM2_9PEZI</name>
<gene>
    <name evidence="2" type="ORF">IWX46DRAFT_583986</name>
</gene>
<feature type="compositionally biased region" description="Low complexity" evidence="1">
    <location>
        <begin position="224"/>
        <end position="234"/>
    </location>
</feature>
<sequence length="279" mass="30643">MLVRISFFGRPTRQILYQQTGQPTLLPTVTCYTQIQSRAWLRLLSHHFGISLGANQKDSTALFIPSRPPLLINLVAPLLAKFSCHPNHSRCSHQKGRAENRTRANANPINGRQTNSAGEGSSQVPRNVVTRNDLATARLKDVEAVGVEAGETEKLGDALHEHDDDGQRHSGSKKSKPPPSRLPGPWMERRNKTAAASVVRPAGRHAMPRRGRARGRGGSVCWARSSRSSNNNRTTTHRPLPPLFAHSLFGISTFGISKVLFALLDCMLGQILAFFAPQT</sequence>
<comment type="caution">
    <text evidence="2">The sequence shown here is derived from an EMBL/GenBank/DDBJ whole genome shotgun (WGS) entry which is preliminary data.</text>
</comment>
<organism evidence="2 3">
    <name type="scientific">Phyllosticta citricarpa</name>
    <dbReference type="NCBI Taxonomy" id="55181"/>
    <lineage>
        <taxon>Eukaryota</taxon>
        <taxon>Fungi</taxon>
        <taxon>Dikarya</taxon>
        <taxon>Ascomycota</taxon>
        <taxon>Pezizomycotina</taxon>
        <taxon>Dothideomycetes</taxon>
        <taxon>Dothideomycetes incertae sedis</taxon>
        <taxon>Botryosphaeriales</taxon>
        <taxon>Phyllostictaceae</taxon>
        <taxon>Phyllosticta</taxon>
    </lineage>
</organism>
<feature type="compositionally biased region" description="Basic residues" evidence="1">
    <location>
        <begin position="202"/>
        <end position="215"/>
    </location>
</feature>